<reference evidence="1" key="1">
    <citation type="journal article" date="2020" name="Nature">
        <title>Giant virus diversity and host interactions through global metagenomics.</title>
        <authorList>
            <person name="Schulz F."/>
            <person name="Roux S."/>
            <person name="Paez-Espino D."/>
            <person name="Jungbluth S."/>
            <person name="Walsh D.A."/>
            <person name="Denef V.J."/>
            <person name="McMahon K.D."/>
            <person name="Konstantinidis K.T."/>
            <person name="Eloe-Fadrosh E.A."/>
            <person name="Kyrpides N.C."/>
            <person name="Woyke T."/>
        </authorList>
    </citation>
    <scope>NUCLEOTIDE SEQUENCE</scope>
    <source>
        <strain evidence="1">GVMAG-M-3300020192-26</strain>
    </source>
</reference>
<name>A0A6C0C9U1_9ZZZZ</name>
<proteinExistence type="predicted"/>
<evidence type="ECO:0000313" key="1">
    <source>
        <dbReference type="EMBL" id="QHT00580.1"/>
    </source>
</evidence>
<sequence length="60" mass="7325">MIEYLIIQCYWQENILPGDLNIRIFDHSMLLAREYIVWRFERSNILSFNVAGKRIYCLEI</sequence>
<organism evidence="1">
    <name type="scientific">viral metagenome</name>
    <dbReference type="NCBI Taxonomy" id="1070528"/>
    <lineage>
        <taxon>unclassified sequences</taxon>
        <taxon>metagenomes</taxon>
        <taxon>organismal metagenomes</taxon>
    </lineage>
</organism>
<dbReference type="AlphaFoldDB" id="A0A6C0C9U1"/>
<accession>A0A6C0C9U1</accession>
<protein>
    <submittedName>
        <fullName evidence="1">Uncharacterized protein</fullName>
    </submittedName>
</protein>
<dbReference type="EMBL" id="MN739356">
    <property type="protein sequence ID" value="QHT00580.1"/>
    <property type="molecule type" value="Genomic_DNA"/>
</dbReference>